<comment type="pathway">
    <text evidence="1">Lipid metabolism.</text>
</comment>
<reference evidence="5 6" key="1">
    <citation type="submission" date="2023-05" db="EMBL/GenBank/DDBJ databases">
        <title>Novel species of genus Flectobacillus isolated from stream in China.</title>
        <authorList>
            <person name="Lu H."/>
        </authorList>
    </citation>
    <scope>NUCLEOTIDE SEQUENCE [LARGE SCALE GENOMIC DNA]</scope>
    <source>
        <strain evidence="5 6">LFS242W</strain>
    </source>
</reference>
<dbReference type="RefSeq" id="WP_166550975.1">
    <property type="nucleotide sequence ID" value="NZ_JASHIE010000005.1"/>
</dbReference>
<dbReference type="InterPro" id="IPR002123">
    <property type="entry name" value="Plipid/glycerol_acylTrfase"/>
</dbReference>
<keyword evidence="3 5" id="KW-0012">Acyltransferase</keyword>
<dbReference type="SMART" id="SM00563">
    <property type="entry name" value="PlsC"/>
    <property type="match status" value="1"/>
</dbReference>
<evidence type="ECO:0000256" key="2">
    <source>
        <dbReference type="ARBA" id="ARBA00022679"/>
    </source>
</evidence>
<evidence type="ECO:0000259" key="4">
    <source>
        <dbReference type="SMART" id="SM00563"/>
    </source>
</evidence>
<protein>
    <submittedName>
        <fullName evidence="5">Lysophospholipid acyltransferase family protein</fullName>
    </submittedName>
</protein>
<dbReference type="CDD" id="cd07989">
    <property type="entry name" value="LPLAT_AGPAT-like"/>
    <property type="match status" value="1"/>
</dbReference>
<evidence type="ECO:0000313" key="6">
    <source>
        <dbReference type="Proteomes" id="UP001225761"/>
    </source>
</evidence>
<evidence type="ECO:0000256" key="1">
    <source>
        <dbReference type="ARBA" id="ARBA00005189"/>
    </source>
</evidence>
<dbReference type="SUPFAM" id="SSF69593">
    <property type="entry name" value="Glycerol-3-phosphate (1)-acyltransferase"/>
    <property type="match status" value="1"/>
</dbReference>
<dbReference type="PANTHER" id="PTHR10434:SF66">
    <property type="entry name" value="PHOSPHOLIPID_GLYCEROL ACYLTRANSFERASE DOMAIN-CONTAINING PROTEIN"/>
    <property type="match status" value="1"/>
</dbReference>
<dbReference type="Pfam" id="PF01553">
    <property type="entry name" value="Acyltransferase"/>
    <property type="match status" value="1"/>
</dbReference>
<evidence type="ECO:0000256" key="3">
    <source>
        <dbReference type="ARBA" id="ARBA00023315"/>
    </source>
</evidence>
<keyword evidence="6" id="KW-1185">Reference proteome</keyword>
<feature type="domain" description="Phospholipid/glycerol acyltransferase" evidence="4">
    <location>
        <begin position="67"/>
        <end position="207"/>
    </location>
</feature>
<keyword evidence="2" id="KW-0808">Transferase</keyword>
<dbReference type="Proteomes" id="UP001225761">
    <property type="component" value="Unassembled WGS sequence"/>
</dbReference>
<proteinExistence type="predicted"/>
<organism evidence="5 6">
    <name type="scientific">Flectobacillus rivi</name>
    <dbReference type="NCBI Taxonomy" id="2984209"/>
    <lineage>
        <taxon>Bacteria</taxon>
        <taxon>Pseudomonadati</taxon>
        <taxon>Bacteroidota</taxon>
        <taxon>Cytophagia</taxon>
        <taxon>Cytophagales</taxon>
        <taxon>Flectobacillaceae</taxon>
        <taxon>Flectobacillus</taxon>
    </lineage>
</organism>
<dbReference type="GO" id="GO:0016746">
    <property type="term" value="F:acyltransferase activity"/>
    <property type="evidence" value="ECO:0007669"/>
    <property type="project" value="UniProtKB-KW"/>
</dbReference>
<evidence type="ECO:0000313" key="5">
    <source>
        <dbReference type="EMBL" id="MDI9874467.1"/>
    </source>
</evidence>
<dbReference type="PANTHER" id="PTHR10434">
    <property type="entry name" value="1-ACYL-SN-GLYCEROL-3-PHOSPHATE ACYLTRANSFERASE"/>
    <property type="match status" value="1"/>
</dbReference>
<dbReference type="EMBL" id="JASHIE010000005">
    <property type="protein sequence ID" value="MDI9874467.1"/>
    <property type="molecule type" value="Genomic_DNA"/>
</dbReference>
<accession>A0ABT6Z010</accession>
<sequence>MKLHIRNFLSMFDVFGIVERDPFGNSMFLKRIIMFTLGWITYGRLRVYNKTKIRGTEHLENLPQTGVLFLSNHQTYFMDVICLYHVFFSIKWGFKNSINFPIYLLAPRSRLFYVAASETMKEGGLLPKIFSQAGAILVNRSWRAKGHDVKRELDTAANDKVGLGLKYGWVVSFPQGTTTPYAPLRKGTAHLIKAHNPIVVPVVINGFRRAFDKKGLLFKKRNTTLSVTFKEPIQFDPDISVDDMMDILREQIEQKIPVEKLKWRREE</sequence>
<name>A0ABT6Z010_9BACT</name>
<comment type="caution">
    <text evidence="5">The sequence shown here is derived from an EMBL/GenBank/DDBJ whole genome shotgun (WGS) entry which is preliminary data.</text>
</comment>
<gene>
    <name evidence="5" type="ORF">QM481_08000</name>
</gene>